<feature type="region of interest" description="Disordered" evidence="1">
    <location>
        <begin position="47"/>
        <end position="72"/>
    </location>
</feature>
<reference evidence="2" key="1">
    <citation type="submission" date="2020-10" db="EMBL/GenBank/DDBJ databases">
        <authorList>
            <person name="Castelo-Branco R."/>
            <person name="Eusebio N."/>
            <person name="Adriana R."/>
            <person name="Vieira A."/>
            <person name="Brugerolle De Fraissinette N."/>
            <person name="Rezende De Castro R."/>
            <person name="Schneider M.P."/>
            <person name="Vasconcelos V."/>
            <person name="Leao P.N."/>
        </authorList>
    </citation>
    <scope>NUCLEOTIDE SEQUENCE</scope>
    <source>
        <strain evidence="2">LEGE 07310</strain>
    </source>
</reference>
<dbReference type="RefSeq" id="WP_193905559.1">
    <property type="nucleotide sequence ID" value="NZ_JADEXG010000010.1"/>
</dbReference>
<organism evidence="2 3">
    <name type="scientific">Vasconcelosia minhoensis LEGE 07310</name>
    <dbReference type="NCBI Taxonomy" id="915328"/>
    <lineage>
        <taxon>Bacteria</taxon>
        <taxon>Bacillati</taxon>
        <taxon>Cyanobacteriota</taxon>
        <taxon>Cyanophyceae</taxon>
        <taxon>Nodosilineales</taxon>
        <taxon>Cymatolegaceae</taxon>
        <taxon>Vasconcelosia</taxon>
        <taxon>Vasconcelosia minhoensis</taxon>
    </lineage>
</organism>
<sequence>MTTPADNPDKVEISVRLDPELMDQVGRLTSDPSKVIEIALRQWLQTGTRREDDLSRPFHPNPPVPPKGEWND</sequence>
<evidence type="ECO:0000313" key="3">
    <source>
        <dbReference type="Proteomes" id="UP000636505"/>
    </source>
</evidence>
<evidence type="ECO:0000313" key="2">
    <source>
        <dbReference type="EMBL" id="MBE9076897.1"/>
    </source>
</evidence>
<accession>A0A8J7DAW2</accession>
<comment type="caution">
    <text evidence="2">The sequence shown here is derived from an EMBL/GenBank/DDBJ whole genome shotgun (WGS) entry which is preliminary data.</text>
</comment>
<evidence type="ECO:0000256" key="1">
    <source>
        <dbReference type="SAM" id="MobiDB-lite"/>
    </source>
</evidence>
<dbReference type="Proteomes" id="UP000636505">
    <property type="component" value="Unassembled WGS sequence"/>
</dbReference>
<gene>
    <name evidence="2" type="ORF">IQ241_06245</name>
</gene>
<dbReference type="EMBL" id="JADEXG010000010">
    <property type="protein sequence ID" value="MBE9076897.1"/>
    <property type="molecule type" value="Genomic_DNA"/>
</dbReference>
<proteinExistence type="predicted"/>
<keyword evidence="3" id="KW-1185">Reference proteome</keyword>
<protein>
    <submittedName>
        <fullName evidence="2">Uncharacterized protein</fullName>
    </submittedName>
</protein>
<dbReference type="AlphaFoldDB" id="A0A8J7DAW2"/>
<name>A0A8J7DAW2_9CYAN</name>